<dbReference type="SUPFAM" id="SSF103473">
    <property type="entry name" value="MFS general substrate transporter"/>
    <property type="match status" value="1"/>
</dbReference>
<feature type="transmembrane region" description="Helical" evidence="6">
    <location>
        <begin position="294"/>
        <end position="315"/>
    </location>
</feature>
<keyword evidence="4 6" id="KW-1133">Transmembrane helix</keyword>
<evidence type="ECO:0000256" key="4">
    <source>
        <dbReference type="ARBA" id="ARBA00022989"/>
    </source>
</evidence>
<evidence type="ECO:0000256" key="3">
    <source>
        <dbReference type="ARBA" id="ARBA00022692"/>
    </source>
</evidence>
<feature type="transmembrane region" description="Helical" evidence="6">
    <location>
        <begin position="354"/>
        <end position="376"/>
    </location>
</feature>
<feature type="transmembrane region" description="Helical" evidence="6">
    <location>
        <begin position="44"/>
        <end position="63"/>
    </location>
</feature>
<feature type="transmembrane region" description="Helical" evidence="6">
    <location>
        <begin position="236"/>
        <end position="255"/>
    </location>
</feature>
<evidence type="ECO:0000313" key="9">
    <source>
        <dbReference type="Proteomes" id="UP000703295"/>
    </source>
</evidence>
<dbReference type="Gene3D" id="1.20.1250.20">
    <property type="entry name" value="MFS general substrate transporter like domains"/>
    <property type="match status" value="2"/>
</dbReference>
<protein>
    <submittedName>
        <fullName evidence="8">MFS transporter AraJ</fullName>
    </submittedName>
</protein>
<keyword evidence="3 6" id="KW-0812">Transmembrane</keyword>
<dbReference type="EMBL" id="JACJJW010000037">
    <property type="protein sequence ID" value="MBM6759358.1"/>
    <property type="molecule type" value="Genomic_DNA"/>
</dbReference>
<dbReference type="PANTHER" id="PTHR43124">
    <property type="entry name" value="PURINE EFFLUX PUMP PBUE"/>
    <property type="match status" value="1"/>
</dbReference>
<feature type="transmembrane region" description="Helical" evidence="6">
    <location>
        <begin position="95"/>
        <end position="116"/>
    </location>
</feature>
<evidence type="ECO:0000256" key="1">
    <source>
        <dbReference type="ARBA" id="ARBA00004651"/>
    </source>
</evidence>
<comment type="caution">
    <text evidence="8">The sequence shown here is derived from an EMBL/GenBank/DDBJ whole genome shotgun (WGS) entry which is preliminary data.</text>
</comment>
<evidence type="ECO:0000256" key="5">
    <source>
        <dbReference type="ARBA" id="ARBA00023136"/>
    </source>
</evidence>
<dbReference type="InterPro" id="IPR036259">
    <property type="entry name" value="MFS_trans_sf"/>
</dbReference>
<dbReference type="InterPro" id="IPR050189">
    <property type="entry name" value="MFS_Efflux_Transporters"/>
</dbReference>
<name>A0ABS2EXU9_9BACE</name>
<dbReference type="PANTHER" id="PTHR43124:SF6">
    <property type="entry name" value="TRANSPORTER ARAJ-RELATED"/>
    <property type="match status" value="1"/>
</dbReference>
<dbReference type="CDD" id="cd17324">
    <property type="entry name" value="MFS_NepI_like"/>
    <property type="match status" value="1"/>
</dbReference>
<comment type="subcellular location">
    <subcellularLocation>
        <location evidence="1">Cell membrane</location>
        <topology evidence="1">Multi-pass membrane protein</topology>
    </subcellularLocation>
</comment>
<dbReference type="RefSeq" id="WP_204476524.1">
    <property type="nucleotide sequence ID" value="NZ_JACJJW010000037.1"/>
</dbReference>
<keyword evidence="5 6" id="KW-0472">Membrane</keyword>
<evidence type="ECO:0000259" key="7">
    <source>
        <dbReference type="PROSITE" id="PS50850"/>
    </source>
</evidence>
<sequence>MKKSLLALASGTLGLGIAEFVMMGILPRVAHDLNISIPEAGHCISAYAIGVCVGAPLTVLIARTRPLKQILLGLAAIYIFGNLCAALSPNYWMLLLMRFVSGLPHGAFFGVGSIVAEKVADKGKTSQAVALMIAGMTIANLFGVPFGTLLSTLFSWRVPFLFNTCWGLLVFFLVWKWIPSLPALPDTGLKGQFRFLRNLAPWLIILTTMFGNGGVFCWFSYVTPQMLHEAGFQPESMTWIMMLAGLGMTIGNLIGGRCGDLYGLAPVVRFTQVFMMLALLGTFLFAGVPWLSVLLMFVCAAALFAVSPPQQLLLLQNSRGSEMMGAACVQIAFNLGNAVGAYAGGLPIDAGLGYRYPALVGVFVVALGWICVSWYIRRERRAVSVECKN</sequence>
<feature type="transmembrane region" description="Helical" evidence="6">
    <location>
        <begin position="160"/>
        <end position="178"/>
    </location>
</feature>
<proteinExistence type="predicted"/>
<evidence type="ECO:0000313" key="8">
    <source>
        <dbReference type="EMBL" id="MBM6759358.1"/>
    </source>
</evidence>
<feature type="domain" description="Major facilitator superfamily (MFS) profile" evidence="7">
    <location>
        <begin position="4"/>
        <end position="380"/>
    </location>
</feature>
<dbReference type="InterPro" id="IPR011701">
    <property type="entry name" value="MFS"/>
</dbReference>
<reference evidence="8 9" key="1">
    <citation type="journal article" date="2021" name="Sci. Rep.">
        <title>The distribution of antibiotic resistance genes in chicken gut microbiota commensals.</title>
        <authorList>
            <person name="Juricova H."/>
            <person name="Matiasovicova J."/>
            <person name="Kubasova T."/>
            <person name="Cejkova D."/>
            <person name="Rychlik I."/>
        </authorList>
    </citation>
    <scope>NUCLEOTIDE SEQUENCE [LARGE SCALE GENOMIC DNA]</scope>
    <source>
        <strain evidence="8 9">An801</strain>
    </source>
</reference>
<dbReference type="Pfam" id="PF07690">
    <property type="entry name" value="MFS_1"/>
    <property type="match status" value="1"/>
</dbReference>
<evidence type="ECO:0000256" key="2">
    <source>
        <dbReference type="ARBA" id="ARBA00022475"/>
    </source>
</evidence>
<feature type="transmembrane region" description="Helical" evidence="6">
    <location>
        <begin position="199"/>
        <end position="221"/>
    </location>
</feature>
<evidence type="ECO:0000256" key="6">
    <source>
        <dbReference type="SAM" id="Phobius"/>
    </source>
</evidence>
<dbReference type="InterPro" id="IPR020846">
    <property type="entry name" value="MFS_dom"/>
</dbReference>
<gene>
    <name evidence="8" type="primary">araJ</name>
    <name evidence="8" type="ORF">H6A31_11830</name>
</gene>
<dbReference type="Proteomes" id="UP000703295">
    <property type="component" value="Unassembled WGS sequence"/>
</dbReference>
<dbReference type="NCBIfam" id="NF007498">
    <property type="entry name" value="PRK10091.1"/>
    <property type="match status" value="1"/>
</dbReference>
<keyword evidence="2" id="KW-1003">Cell membrane</keyword>
<organism evidence="8 9">
    <name type="scientific">Bacteroides mediterraneensis</name>
    <dbReference type="NCBI Taxonomy" id="1841856"/>
    <lineage>
        <taxon>Bacteria</taxon>
        <taxon>Pseudomonadati</taxon>
        <taxon>Bacteroidota</taxon>
        <taxon>Bacteroidia</taxon>
        <taxon>Bacteroidales</taxon>
        <taxon>Bacteroidaceae</taxon>
        <taxon>Bacteroides</taxon>
    </lineage>
</organism>
<accession>A0ABS2EXU9</accession>
<dbReference type="PROSITE" id="PS50850">
    <property type="entry name" value="MFS"/>
    <property type="match status" value="1"/>
</dbReference>
<keyword evidence="9" id="KW-1185">Reference proteome</keyword>
<feature type="transmembrane region" description="Helical" evidence="6">
    <location>
        <begin position="70"/>
        <end position="89"/>
    </location>
</feature>
<feature type="transmembrane region" description="Helical" evidence="6">
    <location>
        <begin position="128"/>
        <end position="154"/>
    </location>
</feature>